<dbReference type="Proteomes" id="UP000551327">
    <property type="component" value="Unassembled WGS sequence"/>
</dbReference>
<dbReference type="EMBL" id="JACLAX010000007">
    <property type="protein sequence ID" value="MBC2669269.1"/>
    <property type="molecule type" value="Genomic_DNA"/>
</dbReference>
<evidence type="ECO:0000256" key="1">
    <source>
        <dbReference type="ARBA" id="ARBA00004651"/>
    </source>
</evidence>
<dbReference type="GO" id="GO:0140359">
    <property type="term" value="F:ABC-type transporter activity"/>
    <property type="evidence" value="ECO:0007669"/>
    <property type="project" value="InterPro"/>
</dbReference>
<evidence type="ECO:0000313" key="10">
    <source>
        <dbReference type="EMBL" id="MBC2669269.1"/>
    </source>
</evidence>
<dbReference type="PANTHER" id="PTHR24221">
    <property type="entry name" value="ATP-BINDING CASSETTE SUB-FAMILY B"/>
    <property type="match status" value="1"/>
</dbReference>
<organism evidence="10 11">
    <name type="scientific">Novosphingobium piscinae</name>
    <dbReference type="NCBI Taxonomy" id="1507448"/>
    <lineage>
        <taxon>Bacteria</taxon>
        <taxon>Pseudomonadati</taxon>
        <taxon>Pseudomonadota</taxon>
        <taxon>Alphaproteobacteria</taxon>
        <taxon>Sphingomonadales</taxon>
        <taxon>Sphingomonadaceae</taxon>
        <taxon>Novosphingobium</taxon>
    </lineage>
</organism>
<dbReference type="SUPFAM" id="SSF52540">
    <property type="entry name" value="P-loop containing nucleoside triphosphate hydrolases"/>
    <property type="match status" value="1"/>
</dbReference>
<dbReference type="InterPro" id="IPR039421">
    <property type="entry name" value="Type_1_exporter"/>
</dbReference>
<feature type="transmembrane region" description="Helical" evidence="7">
    <location>
        <begin position="189"/>
        <end position="212"/>
    </location>
</feature>
<dbReference type="GO" id="GO:0016887">
    <property type="term" value="F:ATP hydrolysis activity"/>
    <property type="evidence" value="ECO:0007669"/>
    <property type="project" value="InterPro"/>
</dbReference>
<dbReference type="Gene3D" id="1.20.1560.10">
    <property type="entry name" value="ABC transporter type 1, transmembrane domain"/>
    <property type="match status" value="1"/>
</dbReference>
<dbReference type="Gene3D" id="3.40.50.300">
    <property type="entry name" value="P-loop containing nucleotide triphosphate hydrolases"/>
    <property type="match status" value="1"/>
</dbReference>
<keyword evidence="3" id="KW-0547">Nucleotide-binding</keyword>
<dbReference type="Pfam" id="PF00005">
    <property type="entry name" value="ABC_tran"/>
    <property type="match status" value="1"/>
</dbReference>
<evidence type="ECO:0000256" key="7">
    <source>
        <dbReference type="SAM" id="Phobius"/>
    </source>
</evidence>
<dbReference type="SMART" id="SM00382">
    <property type="entry name" value="AAA"/>
    <property type="match status" value="1"/>
</dbReference>
<dbReference type="GO" id="GO:0005886">
    <property type="term" value="C:plasma membrane"/>
    <property type="evidence" value="ECO:0007669"/>
    <property type="project" value="UniProtKB-SubCell"/>
</dbReference>
<feature type="transmembrane region" description="Helical" evidence="7">
    <location>
        <begin position="233"/>
        <end position="263"/>
    </location>
</feature>
<protein>
    <submittedName>
        <fullName evidence="10">ATP-binding cassette domain-containing protein</fullName>
    </submittedName>
</protein>
<feature type="transmembrane region" description="Helical" evidence="7">
    <location>
        <begin position="21"/>
        <end position="47"/>
    </location>
</feature>
<proteinExistence type="predicted"/>
<evidence type="ECO:0000313" key="11">
    <source>
        <dbReference type="Proteomes" id="UP000551327"/>
    </source>
</evidence>
<dbReference type="InterPro" id="IPR036640">
    <property type="entry name" value="ABC1_TM_sf"/>
</dbReference>
<comment type="caution">
    <text evidence="10">The sequence shown here is derived from an EMBL/GenBank/DDBJ whole genome shotgun (WGS) entry which is preliminary data.</text>
</comment>
<sequence>MPPQQSQFAARRTPRPASQVAVLWWLGDTVGAVLFAGCLAAFIASWTAGGLPTQGWCLLAGIGISGMLRAGAQALAGLAGQKAATHAKSALRVRVMTALLPSGQMRGRLIGEDLRVAIDDVEAHEGLIARFQPLRRAAMLSPLIIAAAVAIASWFSALILLATLIPFGAGMALAGLAGKAEADRQFLALSRLSGLFVDRVAALPVILAFGAEDRVTRQIGGAAREVAGRTMQVLRIAFVSSAMLEFFAALSVALVAVYCGFSLLGLLPFPAPEDLSLGEAFFALALAPEFYLGMRRLAAAYHDKQQGQAAERSVANALDQARLLAVQARAVPRNRVCQLRAEGLTIRYADDNCIGPVSACWQGPGLHVVAGPTGAGKSSLLHALIALAPVSAGRIILDDTPVAASALPALTGWAGQRPLLLPGTLADNLRLGGNYLGPQELARLTDASGLTALIAARGEDLTIDPRGSGLSGGERRRIGLVRAIASGRPLLLLDEPTADLDPETAAKVIALLQDTARTRLVIAATHDPALIACAKSRMVMP</sequence>
<evidence type="ECO:0000259" key="8">
    <source>
        <dbReference type="PROSITE" id="PS50893"/>
    </source>
</evidence>
<keyword evidence="2 7" id="KW-0812">Transmembrane</keyword>
<comment type="subcellular location">
    <subcellularLocation>
        <location evidence="1">Cell membrane</location>
        <topology evidence="1">Multi-pass membrane protein</topology>
    </subcellularLocation>
</comment>
<dbReference type="SUPFAM" id="SSF90123">
    <property type="entry name" value="ABC transporter transmembrane region"/>
    <property type="match status" value="1"/>
</dbReference>
<dbReference type="InterPro" id="IPR017871">
    <property type="entry name" value="ABC_transporter-like_CS"/>
</dbReference>
<dbReference type="RefSeq" id="WP_118072684.1">
    <property type="nucleotide sequence ID" value="NZ_JACLAX010000007.1"/>
</dbReference>
<dbReference type="AlphaFoldDB" id="A0A7X1KQ02"/>
<dbReference type="PROSITE" id="PS50929">
    <property type="entry name" value="ABC_TM1F"/>
    <property type="match status" value="1"/>
</dbReference>
<keyword evidence="5 7" id="KW-1133">Transmembrane helix</keyword>
<dbReference type="CDD" id="cd18584">
    <property type="entry name" value="ABC_6TM_AarD_CydD"/>
    <property type="match status" value="1"/>
</dbReference>
<dbReference type="InterPro" id="IPR011527">
    <property type="entry name" value="ABC1_TM_dom"/>
</dbReference>
<evidence type="ECO:0000256" key="5">
    <source>
        <dbReference type="ARBA" id="ARBA00022989"/>
    </source>
</evidence>
<dbReference type="GO" id="GO:0005524">
    <property type="term" value="F:ATP binding"/>
    <property type="evidence" value="ECO:0007669"/>
    <property type="project" value="UniProtKB-KW"/>
</dbReference>
<evidence type="ECO:0000256" key="2">
    <source>
        <dbReference type="ARBA" id="ARBA00022692"/>
    </source>
</evidence>
<feature type="transmembrane region" description="Helical" evidence="7">
    <location>
        <begin position="53"/>
        <end position="72"/>
    </location>
</feature>
<evidence type="ECO:0000256" key="6">
    <source>
        <dbReference type="ARBA" id="ARBA00023136"/>
    </source>
</evidence>
<dbReference type="Pfam" id="PF00664">
    <property type="entry name" value="ABC_membrane"/>
    <property type="match status" value="1"/>
</dbReference>
<keyword evidence="6 7" id="KW-0472">Membrane</keyword>
<feature type="domain" description="ABC transporter" evidence="8">
    <location>
        <begin position="339"/>
        <end position="540"/>
    </location>
</feature>
<feature type="transmembrane region" description="Helical" evidence="7">
    <location>
        <begin position="143"/>
        <end position="169"/>
    </location>
</feature>
<evidence type="ECO:0000259" key="9">
    <source>
        <dbReference type="PROSITE" id="PS50929"/>
    </source>
</evidence>
<dbReference type="PANTHER" id="PTHR24221:SF590">
    <property type="entry name" value="COMPONENT LINKED WITH THE ASSEMBLY OF CYTOCHROME' TRANSPORT TRANSMEMBRANE ATP-BINDING PROTEIN ABC TRANSPORTER CYDD-RELATED"/>
    <property type="match status" value="1"/>
</dbReference>
<accession>A0A7X1KQ02</accession>
<gene>
    <name evidence="10" type="ORF">H7F53_08950</name>
</gene>
<dbReference type="InterPro" id="IPR003439">
    <property type="entry name" value="ABC_transporter-like_ATP-bd"/>
</dbReference>
<keyword evidence="11" id="KW-1185">Reference proteome</keyword>
<evidence type="ECO:0000256" key="3">
    <source>
        <dbReference type="ARBA" id="ARBA00022741"/>
    </source>
</evidence>
<reference evidence="10 11" key="1">
    <citation type="submission" date="2020-08" db="EMBL/GenBank/DDBJ databases">
        <title>The genome sequence of type strain Novosphingobium piscinae KCTC 42194.</title>
        <authorList>
            <person name="Liu Y."/>
        </authorList>
    </citation>
    <scope>NUCLEOTIDE SEQUENCE [LARGE SCALE GENOMIC DNA]</scope>
    <source>
        <strain evidence="10 11">KCTC 42194</strain>
    </source>
</reference>
<keyword evidence="4 10" id="KW-0067">ATP-binding</keyword>
<feature type="domain" description="ABC transmembrane type-1" evidence="9">
    <location>
        <begin position="17"/>
        <end position="306"/>
    </location>
</feature>
<evidence type="ECO:0000256" key="4">
    <source>
        <dbReference type="ARBA" id="ARBA00022840"/>
    </source>
</evidence>
<name>A0A7X1KQ02_9SPHN</name>
<dbReference type="InterPro" id="IPR003593">
    <property type="entry name" value="AAA+_ATPase"/>
</dbReference>
<dbReference type="PROSITE" id="PS50893">
    <property type="entry name" value="ABC_TRANSPORTER_2"/>
    <property type="match status" value="1"/>
</dbReference>
<dbReference type="InterPro" id="IPR027417">
    <property type="entry name" value="P-loop_NTPase"/>
</dbReference>
<dbReference type="PROSITE" id="PS00211">
    <property type="entry name" value="ABC_TRANSPORTER_1"/>
    <property type="match status" value="1"/>
</dbReference>